<proteinExistence type="predicted"/>
<accession>A0A9P4HVA9</accession>
<dbReference type="AlphaFoldDB" id="A0A9P4HVA9"/>
<comment type="caution">
    <text evidence="1">The sequence shown here is derived from an EMBL/GenBank/DDBJ whole genome shotgun (WGS) entry which is preliminary data.</text>
</comment>
<name>A0A9P4HVA9_9PEZI</name>
<feature type="non-terminal residue" evidence="1">
    <location>
        <position position="1"/>
    </location>
</feature>
<dbReference type="Proteomes" id="UP000799776">
    <property type="component" value="Unassembled WGS sequence"/>
</dbReference>
<gene>
    <name evidence="1" type="ORF">K490DRAFT_2115</name>
</gene>
<protein>
    <submittedName>
        <fullName evidence="1">Glycosyltransferase family 25 protein</fullName>
    </submittedName>
</protein>
<organism evidence="1 2">
    <name type="scientific">Saccharata proteae CBS 121410</name>
    <dbReference type="NCBI Taxonomy" id="1314787"/>
    <lineage>
        <taxon>Eukaryota</taxon>
        <taxon>Fungi</taxon>
        <taxon>Dikarya</taxon>
        <taxon>Ascomycota</taxon>
        <taxon>Pezizomycotina</taxon>
        <taxon>Dothideomycetes</taxon>
        <taxon>Dothideomycetes incertae sedis</taxon>
        <taxon>Botryosphaeriales</taxon>
        <taxon>Saccharataceae</taxon>
        <taxon>Saccharata</taxon>
    </lineage>
</organism>
<dbReference type="OrthoDB" id="47375at2759"/>
<dbReference type="EMBL" id="ML978720">
    <property type="protein sequence ID" value="KAF2087457.1"/>
    <property type="molecule type" value="Genomic_DNA"/>
</dbReference>
<feature type="non-terminal residue" evidence="1">
    <location>
        <position position="167"/>
    </location>
</feature>
<keyword evidence="2" id="KW-1185">Reference proteome</keyword>
<evidence type="ECO:0000313" key="2">
    <source>
        <dbReference type="Proteomes" id="UP000799776"/>
    </source>
</evidence>
<evidence type="ECO:0000313" key="1">
    <source>
        <dbReference type="EMBL" id="KAF2087457.1"/>
    </source>
</evidence>
<sequence length="167" mass="18805">TTLILEDDADWDIEIKKQTSLLAPAIRKLTNVTDQPGITGNDTITDDDDTPYGTDWDVLWLGHCGNNVWENMPYVLYPDTTIPPIITSFEEKVQATADTKQRYAYLSDGPICSWAYAVNRHSARKMLDMPSHGTYMAYDVWLGAQCKDGKLKCVAVNPELFHTHDPP</sequence>
<reference evidence="1" key="1">
    <citation type="journal article" date="2020" name="Stud. Mycol.">
        <title>101 Dothideomycetes genomes: a test case for predicting lifestyles and emergence of pathogens.</title>
        <authorList>
            <person name="Haridas S."/>
            <person name="Albert R."/>
            <person name="Binder M."/>
            <person name="Bloem J."/>
            <person name="Labutti K."/>
            <person name="Salamov A."/>
            <person name="Andreopoulos B."/>
            <person name="Baker S."/>
            <person name="Barry K."/>
            <person name="Bills G."/>
            <person name="Bluhm B."/>
            <person name="Cannon C."/>
            <person name="Castanera R."/>
            <person name="Culley D."/>
            <person name="Daum C."/>
            <person name="Ezra D."/>
            <person name="Gonzalez J."/>
            <person name="Henrissat B."/>
            <person name="Kuo A."/>
            <person name="Liang C."/>
            <person name="Lipzen A."/>
            <person name="Lutzoni F."/>
            <person name="Magnuson J."/>
            <person name="Mondo S."/>
            <person name="Nolan M."/>
            <person name="Ohm R."/>
            <person name="Pangilinan J."/>
            <person name="Park H.-J."/>
            <person name="Ramirez L."/>
            <person name="Alfaro M."/>
            <person name="Sun H."/>
            <person name="Tritt A."/>
            <person name="Yoshinaga Y."/>
            <person name="Zwiers L.-H."/>
            <person name="Turgeon B."/>
            <person name="Goodwin S."/>
            <person name="Spatafora J."/>
            <person name="Crous P."/>
            <person name="Grigoriev I."/>
        </authorList>
    </citation>
    <scope>NUCLEOTIDE SEQUENCE</scope>
    <source>
        <strain evidence="1">CBS 121410</strain>
    </source>
</reference>